<name>A0A914DTT1_9BILA</name>
<dbReference type="CDD" id="cd00448">
    <property type="entry name" value="YjgF_YER057c_UK114_family"/>
    <property type="match status" value="1"/>
</dbReference>
<accession>A0A914DTT1</accession>
<dbReference type="WBParaSite" id="ACRNAN_scaffold408.g26662.t1">
    <property type="protein sequence ID" value="ACRNAN_scaffold408.g26662.t1"/>
    <property type="gene ID" value="ACRNAN_scaffold408.g26662"/>
</dbReference>
<dbReference type="FunFam" id="3.30.1330.40:FF:000001">
    <property type="entry name" value="L-PSP family endoribonuclease"/>
    <property type="match status" value="1"/>
</dbReference>
<keyword evidence="2" id="KW-1185">Reference proteome</keyword>
<dbReference type="InterPro" id="IPR006175">
    <property type="entry name" value="YjgF/YER057c/UK114"/>
</dbReference>
<reference evidence="3" key="1">
    <citation type="submission" date="2022-11" db="UniProtKB">
        <authorList>
            <consortium name="WormBaseParasite"/>
        </authorList>
    </citation>
    <scope>IDENTIFICATION</scope>
</reference>
<dbReference type="NCBIfam" id="TIGR00004">
    <property type="entry name" value="Rid family detoxifying hydrolase"/>
    <property type="match status" value="1"/>
</dbReference>
<sequence>MASLTRQIYDPKTTPPAMGPYSKAVRVNDTVYLAGVIGMDPSTNKLSPGGITAETHQALKNMGEVLKEAGISYENVVKTTVLLADIQDFGAMNEVYKQYFKSRFPARACFQVARHYGDARVGIEAIAVVGDIQDV</sequence>
<dbReference type="Proteomes" id="UP000887540">
    <property type="component" value="Unplaced"/>
</dbReference>
<dbReference type="SUPFAM" id="SSF55298">
    <property type="entry name" value="YjgF-like"/>
    <property type="match status" value="1"/>
</dbReference>
<dbReference type="InterPro" id="IPR006056">
    <property type="entry name" value="RidA"/>
</dbReference>
<comment type="similarity">
    <text evidence="1">Belongs to the RutC family.</text>
</comment>
<dbReference type="AlphaFoldDB" id="A0A914DTT1"/>
<dbReference type="InterPro" id="IPR035959">
    <property type="entry name" value="RutC-like_sf"/>
</dbReference>
<evidence type="ECO:0000256" key="1">
    <source>
        <dbReference type="ARBA" id="ARBA00010552"/>
    </source>
</evidence>
<dbReference type="Gene3D" id="3.30.1330.40">
    <property type="entry name" value="RutC-like"/>
    <property type="match status" value="1"/>
</dbReference>
<dbReference type="GO" id="GO:0005829">
    <property type="term" value="C:cytosol"/>
    <property type="evidence" value="ECO:0007669"/>
    <property type="project" value="TreeGrafter"/>
</dbReference>
<dbReference type="Pfam" id="PF01042">
    <property type="entry name" value="Ribonuc_L-PSP"/>
    <property type="match status" value="1"/>
</dbReference>
<protein>
    <submittedName>
        <fullName evidence="3">2-iminobutanoate/2-iminopropanoate deaminase</fullName>
    </submittedName>
</protein>
<dbReference type="GO" id="GO:0005739">
    <property type="term" value="C:mitochondrion"/>
    <property type="evidence" value="ECO:0007669"/>
    <property type="project" value="TreeGrafter"/>
</dbReference>
<organism evidence="2 3">
    <name type="scientific">Acrobeloides nanus</name>
    <dbReference type="NCBI Taxonomy" id="290746"/>
    <lineage>
        <taxon>Eukaryota</taxon>
        <taxon>Metazoa</taxon>
        <taxon>Ecdysozoa</taxon>
        <taxon>Nematoda</taxon>
        <taxon>Chromadorea</taxon>
        <taxon>Rhabditida</taxon>
        <taxon>Tylenchina</taxon>
        <taxon>Cephalobomorpha</taxon>
        <taxon>Cephaloboidea</taxon>
        <taxon>Cephalobidae</taxon>
        <taxon>Acrobeloides</taxon>
    </lineage>
</organism>
<dbReference type="GO" id="GO:0019239">
    <property type="term" value="F:deaminase activity"/>
    <property type="evidence" value="ECO:0007669"/>
    <property type="project" value="TreeGrafter"/>
</dbReference>
<evidence type="ECO:0000313" key="2">
    <source>
        <dbReference type="Proteomes" id="UP000887540"/>
    </source>
</evidence>
<evidence type="ECO:0000313" key="3">
    <source>
        <dbReference type="WBParaSite" id="ACRNAN_scaffold408.g26662.t1"/>
    </source>
</evidence>
<dbReference type="PANTHER" id="PTHR11803">
    <property type="entry name" value="2-IMINOBUTANOATE/2-IMINOPROPANOATE DEAMINASE RIDA"/>
    <property type="match status" value="1"/>
</dbReference>
<proteinExistence type="inferred from homology"/>
<dbReference type="PANTHER" id="PTHR11803:SF39">
    <property type="entry name" value="2-IMINOBUTANOATE_2-IMINOPROPANOATE DEAMINASE"/>
    <property type="match status" value="1"/>
</dbReference>